<protein>
    <submittedName>
        <fullName evidence="1">ABC-2 type transport system ATP-binding protein</fullName>
    </submittedName>
</protein>
<keyword evidence="2" id="KW-1185">Reference proteome</keyword>
<evidence type="ECO:0000313" key="2">
    <source>
        <dbReference type="Proteomes" id="UP000199111"/>
    </source>
</evidence>
<evidence type="ECO:0000313" key="1">
    <source>
        <dbReference type="EMBL" id="SFJ78338.1"/>
    </source>
</evidence>
<reference evidence="2" key="1">
    <citation type="submission" date="2016-10" db="EMBL/GenBank/DDBJ databases">
        <authorList>
            <person name="Varghese N."/>
            <person name="Submissions S."/>
        </authorList>
    </citation>
    <scope>NUCLEOTIDE SEQUENCE [LARGE SCALE GENOMIC DNA]</scope>
    <source>
        <strain evidence="2">CGMCC 4.2126</strain>
    </source>
</reference>
<organism evidence="1 2">
    <name type="scientific">Streptosporangium canum</name>
    <dbReference type="NCBI Taxonomy" id="324952"/>
    <lineage>
        <taxon>Bacteria</taxon>
        <taxon>Bacillati</taxon>
        <taxon>Actinomycetota</taxon>
        <taxon>Actinomycetes</taxon>
        <taxon>Streptosporangiales</taxon>
        <taxon>Streptosporangiaceae</taxon>
        <taxon>Streptosporangium</taxon>
    </lineage>
</organism>
<keyword evidence="1" id="KW-0067">ATP-binding</keyword>
<dbReference type="AlphaFoldDB" id="A0A1I3U453"/>
<proteinExistence type="predicted"/>
<name>A0A1I3U453_9ACTN</name>
<keyword evidence="1" id="KW-0547">Nucleotide-binding</keyword>
<dbReference type="EMBL" id="FOQY01000012">
    <property type="protein sequence ID" value="SFJ78338.1"/>
    <property type="molecule type" value="Genomic_DNA"/>
</dbReference>
<dbReference type="GO" id="GO:0005524">
    <property type="term" value="F:ATP binding"/>
    <property type="evidence" value="ECO:0007669"/>
    <property type="project" value="UniProtKB-KW"/>
</dbReference>
<sequence>MRLILGLDHPLAGTALIGGVPYREIGNPLRTAGAALDARAPHPGRG</sequence>
<accession>A0A1I3U453</accession>
<gene>
    <name evidence="1" type="ORF">SAMN05216275_112113</name>
</gene>
<dbReference type="Proteomes" id="UP000199111">
    <property type="component" value="Unassembled WGS sequence"/>
</dbReference>